<evidence type="ECO:0000256" key="6">
    <source>
        <dbReference type="SAM" id="Phobius"/>
    </source>
</evidence>
<keyword evidence="4 6" id="KW-0472">Membrane</keyword>
<feature type="compositionally biased region" description="Basic and acidic residues" evidence="5">
    <location>
        <begin position="317"/>
        <end position="327"/>
    </location>
</feature>
<organism evidence="8 9">
    <name type="scientific">Penicillium concentricum</name>
    <dbReference type="NCBI Taxonomy" id="293559"/>
    <lineage>
        <taxon>Eukaryota</taxon>
        <taxon>Fungi</taxon>
        <taxon>Dikarya</taxon>
        <taxon>Ascomycota</taxon>
        <taxon>Pezizomycotina</taxon>
        <taxon>Eurotiomycetes</taxon>
        <taxon>Eurotiomycetidae</taxon>
        <taxon>Eurotiales</taxon>
        <taxon>Aspergillaceae</taxon>
        <taxon>Penicillium</taxon>
    </lineage>
</organism>
<dbReference type="AlphaFoldDB" id="A0A9W9VJ71"/>
<evidence type="ECO:0000256" key="3">
    <source>
        <dbReference type="ARBA" id="ARBA00022989"/>
    </source>
</evidence>
<dbReference type="Proteomes" id="UP001147752">
    <property type="component" value="Unassembled WGS sequence"/>
</dbReference>
<evidence type="ECO:0000259" key="7">
    <source>
        <dbReference type="Pfam" id="PF04116"/>
    </source>
</evidence>
<feature type="transmembrane region" description="Helical" evidence="6">
    <location>
        <begin position="227"/>
        <end position="247"/>
    </location>
</feature>
<dbReference type="GO" id="GO:0016020">
    <property type="term" value="C:membrane"/>
    <property type="evidence" value="ECO:0007669"/>
    <property type="project" value="UniProtKB-SubCell"/>
</dbReference>
<keyword evidence="2 6" id="KW-0812">Transmembrane</keyword>
<comment type="caution">
    <text evidence="8">The sequence shown here is derived from an EMBL/GenBank/DDBJ whole genome shotgun (WGS) entry which is preliminary data.</text>
</comment>
<dbReference type="InterPro" id="IPR006694">
    <property type="entry name" value="Fatty_acid_hydroxylase"/>
</dbReference>
<dbReference type="RefSeq" id="XP_056582585.1">
    <property type="nucleotide sequence ID" value="XM_056718450.1"/>
</dbReference>
<accession>A0A9W9VJ71</accession>
<evidence type="ECO:0000313" key="9">
    <source>
        <dbReference type="Proteomes" id="UP001147752"/>
    </source>
</evidence>
<dbReference type="GO" id="GO:0008610">
    <property type="term" value="P:lipid biosynthetic process"/>
    <property type="evidence" value="ECO:0007669"/>
    <property type="project" value="InterPro"/>
</dbReference>
<dbReference type="GO" id="GO:0016491">
    <property type="term" value="F:oxidoreductase activity"/>
    <property type="evidence" value="ECO:0007669"/>
    <property type="project" value="InterPro"/>
</dbReference>
<name>A0A9W9VJ71_9EURO</name>
<protein>
    <recommendedName>
        <fullName evidence="7">Fatty acid hydroxylase domain-containing protein</fullName>
    </recommendedName>
</protein>
<keyword evidence="9" id="KW-1185">Reference proteome</keyword>
<evidence type="ECO:0000313" key="8">
    <source>
        <dbReference type="EMBL" id="KAJ5382809.1"/>
    </source>
</evidence>
<feature type="domain" description="Fatty acid hydroxylase" evidence="7">
    <location>
        <begin position="172"/>
        <end position="298"/>
    </location>
</feature>
<feature type="region of interest" description="Disordered" evidence="5">
    <location>
        <begin position="302"/>
        <end position="341"/>
    </location>
</feature>
<evidence type="ECO:0000256" key="1">
    <source>
        <dbReference type="ARBA" id="ARBA00004370"/>
    </source>
</evidence>
<feature type="transmembrane region" description="Helical" evidence="6">
    <location>
        <begin position="253"/>
        <end position="271"/>
    </location>
</feature>
<dbReference type="InterPro" id="IPR050307">
    <property type="entry name" value="Sterol_Desaturase_Related"/>
</dbReference>
<evidence type="ECO:0000256" key="2">
    <source>
        <dbReference type="ARBA" id="ARBA00022692"/>
    </source>
</evidence>
<gene>
    <name evidence="8" type="ORF">N7517_000720</name>
</gene>
<feature type="transmembrane region" description="Helical" evidence="6">
    <location>
        <begin position="12"/>
        <end position="32"/>
    </location>
</feature>
<reference evidence="8" key="2">
    <citation type="journal article" date="2023" name="IMA Fungus">
        <title>Comparative genomic study of the Penicillium genus elucidates a diverse pangenome and 15 lateral gene transfer events.</title>
        <authorList>
            <person name="Petersen C."/>
            <person name="Sorensen T."/>
            <person name="Nielsen M.R."/>
            <person name="Sondergaard T.E."/>
            <person name="Sorensen J.L."/>
            <person name="Fitzpatrick D.A."/>
            <person name="Frisvad J.C."/>
            <person name="Nielsen K.L."/>
        </authorList>
    </citation>
    <scope>NUCLEOTIDE SEQUENCE</scope>
    <source>
        <strain evidence="8">IBT 3081</strain>
    </source>
</reference>
<feature type="transmembrane region" description="Helical" evidence="6">
    <location>
        <begin position="102"/>
        <end position="122"/>
    </location>
</feature>
<evidence type="ECO:0000256" key="5">
    <source>
        <dbReference type="SAM" id="MobiDB-lite"/>
    </source>
</evidence>
<dbReference type="GO" id="GO:0005506">
    <property type="term" value="F:iron ion binding"/>
    <property type="evidence" value="ECO:0007669"/>
    <property type="project" value="InterPro"/>
</dbReference>
<dbReference type="Pfam" id="PF04116">
    <property type="entry name" value="FA_hydroxylase"/>
    <property type="match status" value="1"/>
</dbReference>
<keyword evidence="3 6" id="KW-1133">Transmembrane helix</keyword>
<dbReference type="EMBL" id="JAPZBT010000001">
    <property type="protein sequence ID" value="KAJ5382809.1"/>
    <property type="molecule type" value="Genomic_DNA"/>
</dbReference>
<sequence>MEALLSIPMLSIFLVPIMSSYSTSLNLLFFYLTWSTLVLSHSRLRVELFGTIAVRLLFYALPSIIFFLFDILTPSAAILIKAQGATGLPGGRKRRRIRAKELKIAAWGLFNLCLGIAVQGVLETVLVRTLGKRSALKVSLKLPMPFEICKGLTMAMLGREVSLLKFPDYIAVFLTYVLHRYALHSRWSPMLARWHRSWYHSLPAPFPLTAHYDHPIPYLLTKFIPTYAPAIIFRFHMLTYLLYLLFISIEETFAYSGYTVMPTSLFLGGIARRTDMHLLMGARGNFGPWGMMDWIFGTVLRDSRSDSSSSDESDEQQDMRRAYEASKRKVQAGPSTKNKRR</sequence>
<reference evidence="8" key="1">
    <citation type="submission" date="2022-12" db="EMBL/GenBank/DDBJ databases">
        <authorList>
            <person name="Petersen C."/>
        </authorList>
    </citation>
    <scope>NUCLEOTIDE SEQUENCE</scope>
    <source>
        <strain evidence="8">IBT 3081</strain>
    </source>
</reference>
<feature type="transmembrane region" description="Helical" evidence="6">
    <location>
        <begin position="166"/>
        <end position="183"/>
    </location>
</feature>
<dbReference type="PANTHER" id="PTHR11863">
    <property type="entry name" value="STEROL DESATURASE"/>
    <property type="match status" value="1"/>
</dbReference>
<dbReference type="OrthoDB" id="408954at2759"/>
<dbReference type="GeneID" id="81457633"/>
<evidence type="ECO:0000256" key="4">
    <source>
        <dbReference type="ARBA" id="ARBA00023136"/>
    </source>
</evidence>
<feature type="transmembrane region" description="Helical" evidence="6">
    <location>
        <begin position="52"/>
        <end position="72"/>
    </location>
</feature>
<proteinExistence type="predicted"/>
<comment type="subcellular location">
    <subcellularLocation>
        <location evidence="1">Membrane</location>
    </subcellularLocation>
</comment>